<feature type="transmembrane region" description="Helical" evidence="1">
    <location>
        <begin position="152"/>
        <end position="171"/>
    </location>
</feature>
<protein>
    <recommendedName>
        <fullName evidence="4">LPXTG cell wall anchor domain-containing protein</fullName>
    </recommendedName>
</protein>
<dbReference type="EMBL" id="JANTHX010000008">
    <property type="protein sequence ID" value="MCS0500707.1"/>
    <property type="molecule type" value="Genomic_DNA"/>
</dbReference>
<accession>A0ABT1ZJ18</accession>
<gene>
    <name evidence="2" type="ORF">NUH29_14235</name>
</gene>
<name>A0ABT1ZJ18_9MICO</name>
<comment type="caution">
    <text evidence="2">The sequence shown here is derived from an EMBL/GenBank/DDBJ whole genome shotgun (WGS) entry which is preliminary data.</text>
</comment>
<dbReference type="RefSeq" id="WP_258799906.1">
    <property type="nucleotide sequence ID" value="NZ_JANTHX010000008.1"/>
</dbReference>
<keyword evidence="1" id="KW-0812">Transmembrane</keyword>
<sequence length="178" mass="17457">MTRARLPARLGAALLVLGALVACVGGALLPASTARSAPALQFVLDFGRLDPGATATRTGEAALARDATLVAFSWVERDGVLVDAVLDVDVCGAGVACAPVSSAVGSAFGAGRVSVTVTARLADDVDPGGEGTAIGVLTFQADDLAPTGPDPLGCLLLGGILLTVGAGLALVSGRPRPS</sequence>
<proteinExistence type="predicted"/>
<evidence type="ECO:0000313" key="2">
    <source>
        <dbReference type="EMBL" id="MCS0500707.1"/>
    </source>
</evidence>
<keyword evidence="1" id="KW-0472">Membrane</keyword>
<keyword evidence="1" id="KW-1133">Transmembrane helix</keyword>
<dbReference type="Proteomes" id="UP001205337">
    <property type="component" value="Unassembled WGS sequence"/>
</dbReference>
<reference evidence="2 3" key="1">
    <citation type="submission" date="2022-08" db="EMBL/GenBank/DDBJ databases">
        <authorList>
            <person name="Li F."/>
        </authorList>
    </citation>
    <scope>NUCLEOTIDE SEQUENCE [LARGE SCALE GENOMIC DNA]</scope>
    <source>
        <strain evidence="2 3">10F1B-8-1</strain>
    </source>
</reference>
<keyword evidence="3" id="KW-1185">Reference proteome</keyword>
<evidence type="ECO:0000313" key="3">
    <source>
        <dbReference type="Proteomes" id="UP001205337"/>
    </source>
</evidence>
<dbReference type="PROSITE" id="PS51257">
    <property type="entry name" value="PROKAR_LIPOPROTEIN"/>
    <property type="match status" value="1"/>
</dbReference>
<evidence type="ECO:0008006" key="4">
    <source>
        <dbReference type="Google" id="ProtNLM"/>
    </source>
</evidence>
<evidence type="ECO:0000256" key="1">
    <source>
        <dbReference type="SAM" id="Phobius"/>
    </source>
</evidence>
<organism evidence="2 3">
    <name type="scientific">Protaetiibacter mangrovi</name>
    <dbReference type="NCBI Taxonomy" id="2970926"/>
    <lineage>
        <taxon>Bacteria</taxon>
        <taxon>Bacillati</taxon>
        <taxon>Actinomycetota</taxon>
        <taxon>Actinomycetes</taxon>
        <taxon>Micrococcales</taxon>
        <taxon>Microbacteriaceae</taxon>
        <taxon>Protaetiibacter</taxon>
    </lineage>
</organism>